<proteinExistence type="predicted"/>
<gene>
    <name evidence="1" type="ORF">GOODEAATRI_013782</name>
</gene>
<dbReference type="Proteomes" id="UP001476798">
    <property type="component" value="Unassembled WGS sequence"/>
</dbReference>
<comment type="caution">
    <text evidence="1">The sequence shown here is derived from an EMBL/GenBank/DDBJ whole genome shotgun (WGS) entry which is preliminary data.</text>
</comment>
<sequence>MMLQLFFKTKLKETLMSDKNVCIYGQIPFHSPPHSSIHSFYIVVFLHSHPNQFYYIKTKVKKCKMKGILKCFITFVWLHLRRRACFMLKQTGQCMEHLLREKPENTAP</sequence>
<evidence type="ECO:0000313" key="2">
    <source>
        <dbReference type="Proteomes" id="UP001476798"/>
    </source>
</evidence>
<reference evidence="1 2" key="1">
    <citation type="submission" date="2021-06" db="EMBL/GenBank/DDBJ databases">
        <authorList>
            <person name="Palmer J.M."/>
        </authorList>
    </citation>
    <scope>NUCLEOTIDE SEQUENCE [LARGE SCALE GENOMIC DNA]</scope>
    <source>
        <strain evidence="1 2">GA_2019</strain>
        <tissue evidence="1">Muscle</tissue>
    </source>
</reference>
<dbReference type="EMBL" id="JAHRIO010050916">
    <property type="protein sequence ID" value="MEQ2175014.1"/>
    <property type="molecule type" value="Genomic_DNA"/>
</dbReference>
<accession>A0ABV0NUA4</accession>
<protein>
    <submittedName>
        <fullName evidence="1">Uncharacterized protein</fullName>
    </submittedName>
</protein>
<evidence type="ECO:0000313" key="1">
    <source>
        <dbReference type="EMBL" id="MEQ2175014.1"/>
    </source>
</evidence>
<keyword evidence="2" id="KW-1185">Reference proteome</keyword>
<organism evidence="1 2">
    <name type="scientific">Goodea atripinnis</name>
    <dbReference type="NCBI Taxonomy" id="208336"/>
    <lineage>
        <taxon>Eukaryota</taxon>
        <taxon>Metazoa</taxon>
        <taxon>Chordata</taxon>
        <taxon>Craniata</taxon>
        <taxon>Vertebrata</taxon>
        <taxon>Euteleostomi</taxon>
        <taxon>Actinopterygii</taxon>
        <taxon>Neopterygii</taxon>
        <taxon>Teleostei</taxon>
        <taxon>Neoteleostei</taxon>
        <taxon>Acanthomorphata</taxon>
        <taxon>Ovalentaria</taxon>
        <taxon>Atherinomorphae</taxon>
        <taxon>Cyprinodontiformes</taxon>
        <taxon>Goodeidae</taxon>
        <taxon>Goodea</taxon>
    </lineage>
</organism>
<name>A0ABV0NUA4_9TELE</name>